<evidence type="ECO:0000256" key="3">
    <source>
        <dbReference type="ARBA" id="ARBA00023048"/>
    </source>
</evidence>
<dbReference type="GO" id="GO:0031640">
    <property type="term" value="P:killing of cells of another organism"/>
    <property type="evidence" value="ECO:0007669"/>
    <property type="project" value="UniProtKB-KW"/>
</dbReference>
<sequence length="245" mass="27234">IHGFHTFSHYGGEDRVAVRQANWNADKSAMEARLGGLTITWTPNNGPLVTAPTTYPGARPDVLENILVHPIPTGRNSQVTTYPGHDAEDITWQDVILTFPADSGVPPLYLVFAKPAVEVLEVDTYGAFTGRPRNGLHVDHMPSQGAIRRYLEFHLAELTPEEVDKYLSKVASIAIPAKVHQKFSQTYGGRNTRQKQQLDAANLRSAVNNNFDAIKPYLLEEGFTETQLGDARALMHTINEQQGWY</sequence>
<dbReference type="SUPFAM" id="SSF69369">
    <property type="entry name" value="Cloacin translocation domain"/>
    <property type="match status" value="1"/>
</dbReference>
<protein>
    <submittedName>
        <fullName evidence="5">S-type Pyocin</fullName>
    </submittedName>
</protein>
<evidence type="ECO:0000256" key="1">
    <source>
        <dbReference type="ARBA" id="ARBA00022529"/>
    </source>
</evidence>
<keyword evidence="2" id="KW-0044">Antibiotic</keyword>
<dbReference type="InterPro" id="IPR016128">
    <property type="entry name" value="Pyosin/cloacin_T_dom"/>
</dbReference>
<dbReference type="STRING" id="1215104.GCA_000730585_00003"/>
<dbReference type="Proteomes" id="UP000198407">
    <property type="component" value="Unassembled WGS sequence"/>
</dbReference>
<keyword evidence="3" id="KW-0078">Bacteriocin</keyword>
<dbReference type="GO" id="GO:0042742">
    <property type="term" value="P:defense response to bacterium"/>
    <property type="evidence" value="ECO:0007669"/>
    <property type="project" value="UniProtKB-KW"/>
</dbReference>
<dbReference type="RefSeq" id="WP_170946421.1">
    <property type="nucleotide sequence ID" value="NZ_FZOL01000038.1"/>
</dbReference>
<organism evidence="5 6">
    <name type="scientific">Pseudomonas japonica</name>
    <dbReference type="NCBI Taxonomy" id="256466"/>
    <lineage>
        <taxon>Bacteria</taxon>
        <taxon>Pseudomonadati</taxon>
        <taxon>Pseudomonadota</taxon>
        <taxon>Gammaproteobacteria</taxon>
        <taxon>Pseudomonadales</taxon>
        <taxon>Pseudomonadaceae</taxon>
        <taxon>Pseudomonas</taxon>
    </lineage>
</organism>
<reference evidence="6" key="1">
    <citation type="submission" date="2017-06" db="EMBL/GenBank/DDBJ databases">
        <authorList>
            <person name="Varghese N."/>
            <person name="Submissions S."/>
        </authorList>
    </citation>
    <scope>NUCLEOTIDE SEQUENCE [LARGE SCALE GENOMIC DNA]</scope>
    <source>
        <strain evidence="6">DSM 22348</strain>
    </source>
</reference>
<dbReference type="EMBL" id="FZOL01000038">
    <property type="protein sequence ID" value="SNT30878.1"/>
    <property type="molecule type" value="Genomic_DNA"/>
</dbReference>
<dbReference type="InterPro" id="IPR036302">
    <property type="entry name" value="Pyosin/cloacin_T_dom_sf"/>
</dbReference>
<dbReference type="AlphaFoldDB" id="A0A239LLX5"/>
<gene>
    <name evidence="5" type="ORF">SAMN05444352_1381</name>
</gene>
<evidence type="ECO:0000313" key="5">
    <source>
        <dbReference type="EMBL" id="SNT30878.1"/>
    </source>
</evidence>
<feature type="non-terminal residue" evidence="5">
    <location>
        <position position="1"/>
    </location>
</feature>
<keyword evidence="1" id="KW-0929">Antimicrobial</keyword>
<proteinExistence type="predicted"/>
<feature type="domain" description="Pyosin/cloacin translocation" evidence="4">
    <location>
        <begin position="2"/>
        <end position="111"/>
    </location>
</feature>
<keyword evidence="6" id="KW-1185">Reference proteome</keyword>
<evidence type="ECO:0000256" key="2">
    <source>
        <dbReference type="ARBA" id="ARBA00023022"/>
    </source>
</evidence>
<name>A0A239LLX5_9PSED</name>
<evidence type="ECO:0000259" key="4">
    <source>
        <dbReference type="Pfam" id="PF06958"/>
    </source>
</evidence>
<dbReference type="Pfam" id="PF06958">
    <property type="entry name" value="Pyocin_S"/>
    <property type="match status" value="1"/>
</dbReference>
<evidence type="ECO:0000313" key="6">
    <source>
        <dbReference type="Proteomes" id="UP000198407"/>
    </source>
</evidence>
<accession>A0A239LLX5</accession>